<dbReference type="Pfam" id="PF01321">
    <property type="entry name" value="Creatinase_N"/>
    <property type="match status" value="1"/>
</dbReference>
<comment type="similarity">
    <text evidence="1">Belongs to the peptidase M24B family.</text>
</comment>
<evidence type="ECO:0000259" key="5">
    <source>
        <dbReference type="Pfam" id="PF01321"/>
    </source>
</evidence>
<dbReference type="Proteomes" id="UP000004207">
    <property type="component" value="Unassembled WGS sequence"/>
</dbReference>
<comment type="caution">
    <text evidence="7">The sequence shown here is derived from an EMBL/GenBank/DDBJ whole genome shotgun (WGS) entry which is preliminary data.</text>
</comment>
<dbReference type="InterPro" id="IPR050422">
    <property type="entry name" value="X-Pro_aminopeptidase_P"/>
</dbReference>
<organism evidence="7 8">
    <name type="scientific">Kingella kingae ATCC 23330</name>
    <dbReference type="NCBI Taxonomy" id="887327"/>
    <lineage>
        <taxon>Bacteria</taxon>
        <taxon>Pseudomonadati</taxon>
        <taxon>Pseudomonadota</taxon>
        <taxon>Betaproteobacteria</taxon>
        <taxon>Neisseriales</taxon>
        <taxon>Neisseriaceae</taxon>
        <taxon>Kingella</taxon>
    </lineage>
</organism>
<feature type="domain" description="Peptidase M24 C-terminal" evidence="6">
    <location>
        <begin position="564"/>
        <end position="622"/>
    </location>
</feature>
<dbReference type="SUPFAM" id="SSF53092">
    <property type="entry name" value="Creatinase/prolidase N-terminal domain"/>
    <property type="match status" value="2"/>
</dbReference>
<dbReference type="Gene3D" id="3.40.350.10">
    <property type="entry name" value="Creatinase/prolidase N-terminal domain"/>
    <property type="match status" value="2"/>
</dbReference>
<evidence type="ECO:0000256" key="3">
    <source>
        <dbReference type="ARBA" id="ARBA00022801"/>
    </source>
</evidence>
<keyword evidence="8" id="KW-1185">Reference proteome</keyword>
<dbReference type="Pfam" id="PF00557">
    <property type="entry name" value="Peptidase_M24"/>
    <property type="match status" value="1"/>
</dbReference>
<dbReference type="GO" id="GO:0005737">
    <property type="term" value="C:cytoplasm"/>
    <property type="evidence" value="ECO:0007669"/>
    <property type="project" value="UniProtKB-ARBA"/>
</dbReference>
<dbReference type="Gene3D" id="3.90.230.10">
    <property type="entry name" value="Creatinase/methionine aminopeptidase superfamily"/>
    <property type="match status" value="1"/>
</dbReference>
<dbReference type="AlphaFoldDB" id="F5S910"/>
<protein>
    <submittedName>
        <fullName evidence="7">M24 family peptidase</fullName>
        <ecNumber evidence="7">3.4.-.-</ecNumber>
    </submittedName>
</protein>
<reference evidence="7 8" key="1">
    <citation type="submission" date="2011-04" db="EMBL/GenBank/DDBJ databases">
        <authorList>
            <person name="Muzny D."/>
            <person name="Qin X."/>
            <person name="Deng J."/>
            <person name="Jiang H."/>
            <person name="Liu Y."/>
            <person name="Qu J."/>
            <person name="Song X.-Z."/>
            <person name="Zhang L."/>
            <person name="Thornton R."/>
            <person name="Coyle M."/>
            <person name="Francisco L."/>
            <person name="Jackson L."/>
            <person name="Javaid M."/>
            <person name="Korchina V."/>
            <person name="Kovar C."/>
            <person name="Mata R."/>
            <person name="Mathew T."/>
            <person name="Ngo R."/>
            <person name="Nguyen L."/>
            <person name="Nguyen N."/>
            <person name="Okwuonu G."/>
            <person name="Ongeri F."/>
            <person name="Pham C."/>
            <person name="Simmons D."/>
            <person name="Wilczek-Boney K."/>
            <person name="Hale W."/>
            <person name="Jakkamsetti A."/>
            <person name="Pham P."/>
            <person name="Ruth R."/>
            <person name="San Lucas F."/>
            <person name="Warren J."/>
            <person name="Zhang J."/>
            <person name="Zhao Z."/>
            <person name="Zhou C."/>
            <person name="Zhu D."/>
            <person name="Lee S."/>
            <person name="Bess C."/>
            <person name="Blankenburg K."/>
            <person name="Forbes L."/>
            <person name="Fu Q."/>
            <person name="Gubbala S."/>
            <person name="Hirani K."/>
            <person name="Jayaseelan J.C."/>
            <person name="Lara F."/>
            <person name="Munidasa M."/>
            <person name="Palculict T."/>
            <person name="Patil S."/>
            <person name="Pu L.-L."/>
            <person name="Saada N."/>
            <person name="Tang L."/>
            <person name="Weissenberger G."/>
            <person name="Zhu Y."/>
            <person name="Hemphill L."/>
            <person name="Shang Y."/>
            <person name="Youmans B."/>
            <person name="Ayvaz T."/>
            <person name="Ross M."/>
            <person name="Santibanez J."/>
            <person name="Aqrawi P."/>
            <person name="Gross S."/>
            <person name="Joshi V."/>
            <person name="Fowler G."/>
            <person name="Nazareth L."/>
            <person name="Reid J."/>
            <person name="Worley K."/>
            <person name="Petrosino J."/>
            <person name="Highlander S."/>
            <person name="Gibbs R."/>
        </authorList>
    </citation>
    <scope>NUCLEOTIDE SEQUENCE [LARGE SCALE GENOMIC DNA]</scope>
    <source>
        <strain evidence="7 8">ATCC 23330</strain>
    </source>
</reference>
<gene>
    <name evidence="7" type="ORF">HMPREF0476_1693</name>
</gene>
<evidence type="ECO:0000313" key="8">
    <source>
        <dbReference type="Proteomes" id="UP000004207"/>
    </source>
</evidence>
<dbReference type="CDD" id="cd01085">
    <property type="entry name" value="APP"/>
    <property type="match status" value="1"/>
</dbReference>
<evidence type="ECO:0000259" key="6">
    <source>
        <dbReference type="Pfam" id="PF16188"/>
    </source>
</evidence>
<dbReference type="InterPro" id="IPR033740">
    <property type="entry name" value="Pept_M24B"/>
</dbReference>
<dbReference type="GO" id="GO:0046872">
    <property type="term" value="F:metal ion binding"/>
    <property type="evidence" value="ECO:0007669"/>
    <property type="project" value="UniProtKB-KW"/>
</dbReference>
<sequence>MFAKWVWNARMWVFQSLYCFNSYRKTIMQTVPEKLSALRQVMREHQLDAWIATTADPHLSEYLPEHWQSRVWLSGFTGSAGTLLVTHDTAILWADSRYWEQAAVQLANSGISLGKLGVDGDVTQWLADHIRENGKIGVAGDMFSLAEQRNMQAALSSKNITLHHDFDCVASIWHSRPALPSAPIFVHDPAFTPESASDKLARVRQVMREKHADSHLISSLDDIAWLTNLRGSDVEFNPVFLAHLLIESNQTTLFVDKNKITPQVQAALNAAQIQIAPYEHASQAIGKLSGSLLVEPAKTALSLLSHLSPDVVLLEDILPSTLFKSCKSAAEITHIRAAMLQDGIALCGFFAEFEQKLAQGDVFTERDIDTMLYHHRSQREQFISPSFDTIAGFNANGAMPHYRAPDEGSLHIGGQGLLLIDSGGQYQTGTTDITRVVPVGEPTAAQKRDFTLVLKAHIALADTVFPDGILSPMLDVICRKPMWQAQCDYGHGTGHGVGYFLNVHEGPQRIAYQAKPATQHAMREGMLTSNEPGLYRPQQWGIRIENLVVNRRVEQPQESAFGNYLYFETVTLCPIDTRLVEVAMLAEHERAWLNQYHAKVREQILPHVDGAAKAWLIERTEAV</sequence>
<dbReference type="PANTHER" id="PTHR43763">
    <property type="entry name" value="XAA-PRO AMINOPEPTIDASE 1"/>
    <property type="match status" value="1"/>
</dbReference>
<keyword evidence="3 7" id="KW-0378">Hydrolase</keyword>
<dbReference type="eggNOG" id="COG0006">
    <property type="taxonomic scope" value="Bacteria"/>
</dbReference>
<proteinExistence type="inferred from homology"/>
<dbReference type="InterPro" id="IPR000587">
    <property type="entry name" value="Creatinase_N"/>
</dbReference>
<feature type="domain" description="Creatinase N-terminal" evidence="5">
    <location>
        <begin position="35"/>
        <end position="160"/>
    </location>
</feature>
<dbReference type="EMBL" id="AFHS01000054">
    <property type="protein sequence ID" value="EGK07669.1"/>
    <property type="molecule type" value="Genomic_DNA"/>
</dbReference>
<dbReference type="FunFam" id="3.90.230.10:FF:000004">
    <property type="entry name" value="xaa-Pro aminopeptidase 1 isoform X1"/>
    <property type="match status" value="1"/>
</dbReference>
<dbReference type="STRING" id="504.KKKWG1_0122"/>
<dbReference type="EC" id="3.4.-.-" evidence="7"/>
<dbReference type="InterPro" id="IPR036005">
    <property type="entry name" value="Creatinase/aminopeptidase-like"/>
</dbReference>
<evidence type="ECO:0000313" key="7">
    <source>
        <dbReference type="EMBL" id="EGK07669.1"/>
    </source>
</evidence>
<dbReference type="SUPFAM" id="SSF55920">
    <property type="entry name" value="Creatinase/aminopeptidase"/>
    <property type="match status" value="1"/>
</dbReference>
<evidence type="ECO:0000256" key="1">
    <source>
        <dbReference type="ARBA" id="ARBA00008766"/>
    </source>
</evidence>
<dbReference type="Pfam" id="PF16188">
    <property type="entry name" value="Peptidase_M24_C"/>
    <property type="match status" value="1"/>
</dbReference>
<accession>F5S910</accession>
<dbReference type="HOGENOM" id="CLU_011781_2_1_4"/>
<feature type="domain" description="Peptidase M24" evidence="4">
    <location>
        <begin position="335"/>
        <end position="549"/>
    </location>
</feature>
<name>F5S910_KINKI</name>
<dbReference type="GO" id="GO:0070006">
    <property type="term" value="F:metalloaminopeptidase activity"/>
    <property type="evidence" value="ECO:0007669"/>
    <property type="project" value="InterPro"/>
</dbReference>
<keyword evidence="2" id="KW-0479">Metal-binding</keyword>
<dbReference type="InterPro" id="IPR000994">
    <property type="entry name" value="Pept_M24"/>
</dbReference>
<dbReference type="PANTHER" id="PTHR43763:SF6">
    <property type="entry name" value="XAA-PRO AMINOPEPTIDASE 1"/>
    <property type="match status" value="1"/>
</dbReference>
<dbReference type="InterPro" id="IPR029149">
    <property type="entry name" value="Creatin/AminoP/Spt16_N"/>
</dbReference>
<evidence type="ECO:0000256" key="2">
    <source>
        <dbReference type="ARBA" id="ARBA00022723"/>
    </source>
</evidence>
<evidence type="ECO:0000259" key="4">
    <source>
        <dbReference type="Pfam" id="PF00557"/>
    </source>
</evidence>
<dbReference type="InterPro" id="IPR032416">
    <property type="entry name" value="Peptidase_M24_C"/>
</dbReference>
<dbReference type="Pfam" id="PF16189">
    <property type="entry name" value="Creatinase_N_2"/>
    <property type="match status" value="1"/>
</dbReference>